<organism evidence="1">
    <name type="scientific">Brassica campestris</name>
    <name type="common">Field mustard</name>
    <dbReference type="NCBI Taxonomy" id="3711"/>
    <lineage>
        <taxon>Eukaryota</taxon>
        <taxon>Viridiplantae</taxon>
        <taxon>Streptophyta</taxon>
        <taxon>Embryophyta</taxon>
        <taxon>Tracheophyta</taxon>
        <taxon>Spermatophyta</taxon>
        <taxon>Magnoliopsida</taxon>
        <taxon>eudicotyledons</taxon>
        <taxon>Gunneridae</taxon>
        <taxon>Pentapetalae</taxon>
        <taxon>rosids</taxon>
        <taxon>malvids</taxon>
        <taxon>Brassicales</taxon>
        <taxon>Brassicaceae</taxon>
        <taxon>Brassiceae</taxon>
        <taxon>Brassica</taxon>
    </lineage>
</organism>
<dbReference type="EMBL" id="LR031568">
    <property type="protein sequence ID" value="VDC58910.1"/>
    <property type="molecule type" value="Genomic_DNA"/>
</dbReference>
<sequence length="96" mass="10833">MKKLKRTVSAASPSVSLATVREIAGVHERRRDRQSGEVIRIQSRGGGSKFRRSSFARTVNLCDVMLGVHGAELTNMVFATQCKDFREFYLSELRPF</sequence>
<dbReference type="AlphaFoldDB" id="A0A3P5YBA6"/>
<gene>
    <name evidence="1" type="ORF">BRAA09T36521Z</name>
</gene>
<accession>A0A3P5YBA6</accession>
<evidence type="ECO:0000313" key="1">
    <source>
        <dbReference type="EMBL" id="VDC58910.1"/>
    </source>
</evidence>
<name>A0A3P5YBA6_BRACM</name>
<reference evidence="1" key="1">
    <citation type="submission" date="2018-11" db="EMBL/GenBank/DDBJ databases">
        <authorList>
            <consortium name="Genoscope - CEA"/>
            <person name="William W."/>
        </authorList>
    </citation>
    <scope>NUCLEOTIDE SEQUENCE</scope>
</reference>
<proteinExistence type="predicted"/>
<protein>
    <submittedName>
        <fullName evidence="1">Uncharacterized protein</fullName>
    </submittedName>
</protein>